<feature type="compositionally biased region" description="Polar residues" evidence="2">
    <location>
        <begin position="43"/>
        <end position="56"/>
    </location>
</feature>
<evidence type="ECO:0000256" key="2">
    <source>
        <dbReference type="SAM" id="MobiDB-lite"/>
    </source>
</evidence>
<dbReference type="Proteomes" id="UP000824120">
    <property type="component" value="Chromosome 8"/>
</dbReference>
<evidence type="ECO:0000313" key="4">
    <source>
        <dbReference type="Proteomes" id="UP000824120"/>
    </source>
</evidence>
<keyword evidence="1" id="KW-0175">Coiled coil</keyword>
<name>A0A9J5XRK2_SOLCO</name>
<feature type="compositionally biased region" description="Polar residues" evidence="2">
    <location>
        <begin position="225"/>
        <end position="253"/>
    </location>
</feature>
<evidence type="ECO:0000256" key="1">
    <source>
        <dbReference type="SAM" id="Coils"/>
    </source>
</evidence>
<dbReference type="OrthoDB" id="692019at2759"/>
<feature type="non-terminal residue" evidence="3">
    <location>
        <position position="317"/>
    </location>
</feature>
<accession>A0A9J5XRK2</accession>
<organism evidence="3 4">
    <name type="scientific">Solanum commersonii</name>
    <name type="common">Commerson's wild potato</name>
    <name type="synonym">Commerson's nightshade</name>
    <dbReference type="NCBI Taxonomy" id="4109"/>
    <lineage>
        <taxon>Eukaryota</taxon>
        <taxon>Viridiplantae</taxon>
        <taxon>Streptophyta</taxon>
        <taxon>Embryophyta</taxon>
        <taxon>Tracheophyta</taxon>
        <taxon>Spermatophyta</taxon>
        <taxon>Magnoliopsida</taxon>
        <taxon>eudicotyledons</taxon>
        <taxon>Gunneridae</taxon>
        <taxon>Pentapetalae</taxon>
        <taxon>asterids</taxon>
        <taxon>lamiids</taxon>
        <taxon>Solanales</taxon>
        <taxon>Solanaceae</taxon>
        <taxon>Solanoideae</taxon>
        <taxon>Solaneae</taxon>
        <taxon>Solanum</taxon>
    </lineage>
</organism>
<dbReference type="EMBL" id="JACXVP010000008">
    <property type="protein sequence ID" value="KAG5589980.1"/>
    <property type="molecule type" value="Genomic_DNA"/>
</dbReference>
<gene>
    <name evidence="3" type="ORF">H5410_040494</name>
</gene>
<sequence length="317" mass="35855">MQTRSHNTLLSDDQDNSAAQPYLEQLVDNQNNSVDQAHDGESNELNSSVGGTAVQPNDESGNTIFTLYCFKILVSSRNQSIGKEGRKLASFLGIVARTPELTPLNVDDWRNFDNEQKKKLVDFVRRDMINERMTNNERSTTNLLTMLLGKDLVQLLDSWGSKSSVENIVVEDSSNEAVQRLEQEITELKEKQNEEMDLMKQNHEKLQSELLRMRQFMQKYAPNESFPQDINDTSNEQVPNHNSGQEGVPQSSRISSNAEITLPHGTTHLYHLTLGYLLKRGFSTRYSLVLFASPLPEFFLCPAHPILVVQCADPVTL</sequence>
<feature type="region of interest" description="Disordered" evidence="2">
    <location>
        <begin position="224"/>
        <end position="253"/>
    </location>
</feature>
<feature type="coiled-coil region" evidence="1">
    <location>
        <begin position="171"/>
        <end position="209"/>
    </location>
</feature>
<dbReference type="AlphaFoldDB" id="A0A9J5XRK2"/>
<proteinExistence type="predicted"/>
<comment type="caution">
    <text evidence="3">The sequence shown here is derived from an EMBL/GenBank/DDBJ whole genome shotgun (WGS) entry which is preliminary data.</text>
</comment>
<keyword evidence="4" id="KW-1185">Reference proteome</keyword>
<feature type="region of interest" description="Disordered" evidence="2">
    <location>
        <begin position="33"/>
        <end position="56"/>
    </location>
</feature>
<evidence type="ECO:0000313" key="3">
    <source>
        <dbReference type="EMBL" id="KAG5589980.1"/>
    </source>
</evidence>
<protein>
    <submittedName>
        <fullName evidence="3">Uncharacterized protein</fullName>
    </submittedName>
</protein>
<reference evidence="3 4" key="1">
    <citation type="submission" date="2020-09" db="EMBL/GenBank/DDBJ databases">
        <title>De no assembly of potato wild relative species, Solanum commersonii.</title>
        <authorList>
            <person name="Cho K."/>
        </authorList>
    </citation>
    <scope>NUCLEOTIDE SEQUENCE [LARGE SCALE GENOMIC DNA]</scope>
    <source>
        <strain evidence="3">LZ3.2</strain>
        <tissue evidence="3">Leaf</tissue>
    </source>
</reference>